<dbReference type="Ensembl" id="ENSSGRT00000006936.1">
    <property type="protein sequence ID" value="ENSSGRP00000006386.1"/>
    <property type="gene ID" value="ENSSGRG00000004305.1"/>
</dbReference>
<sequence length="60" mass="6487">MKYSVLHPLLKIISGSVCSSDPVVIMLVLHPDGKQCMLGRKKIFPPGMFSCLAGFVEPGI</sequence>
<evidence type="ECO:0008006" key="5">
    <source>
        <dbReference type="Google" id="ProtNLM"/>
    </source>
</evidence>
<dbReference type="Proteomes" id="UP000472262">
    <property type="component" value="Unassembled WGS sequence"/>
</dbReference>
<evidence type="ECO:0000313" key="4">
    <source>
        <dbReference type="Proteomes" id="UP000472262"/>
    </source>
</evidence>
<proteinExistence type="predicted"/>
<dbReference type="PANTHER" id="PTHR42904:SF6">
    <property type="entry name" value="NAD-CAPPED RNA HYDROLASE NUDT12"/>
    <property type="match status" value="1"/>
</dbReference>
<dbReference type="GO" id="GO:0035529">
    <property type="term" value="F:NADH pyrophosphatase activity"/>
    <property type="evidence" value="ECO:0007669"/>
    <property type="project" value="TreeGrafter"/>
</dbReference>
<dbReference type="GO" id="GO:0019677">
    <property type="term" value="P:NAD+ catabolic process"/>
    <property type="evidence" value="ECO:0007669"/>
    <property type="project" value="TreeGrafter"/>
</dbReference>
<keyword evidence="4" id="KW-1185">Reference proteome</keyword>
<dbReference type="InParanoid" id="A0A672KAG6"/>
<dbReference type="InterPro" id="IPR015797">
    <property type="entry name" value="NUDIX_hydrolase-like_dom_sf"/>
</dbReference>
<comment type="cofactor">
    <cofactor evidence="1">
        <name>Mg(2+)</name>
        <dbReference type="ChEBI" id="CHEBI:18420"/>
    </cofactor>
</comment>
<organism evidence="3 4">
    <name type="scientific">Sinocyclocheilus grahami</name>
    <name type="common">Dianchi golden-line fish</name>
    <name type="synonym">Barbus grahami</name>
    <dbReference type="NCBI Taxonomy" id="75366"/>
    <lineage>
        <taxon>Eukaryota</taxon>
        <taxon>Metazoa</taxon>
        <taxon>Chordata</taxon>
        <taxon>Craniata</taxon>
        <taxon>Vertebrata</taxon>
        <taxon>Euteleostomi</taxon>
        <taxon>Actinopterygii</taxon>
        <taxon>Neopterygii</taxon>
        <taxon>Teleostei</taxon>
        <taxon>Ostariophysi</taxon>
        <taxon>Cypriniformes</taxon>
        <taxon>Cyprinidae</taxon>
        <taxon>Cyprininae</taxon>
        <taxon>Sinocyclocheilus</taxon>
    </lineage>
</organism>
<dbReference type="AlphaFoldDB" id="A0A672KAG6"/>
<dbReference type="GO" id="GO:0005777">
    <property type="term" value="C:peroxisome"/>
    <property type="evidence" value="ECO:0007669"/>
    <property type="project" value="TreeGrafter"/>
</dbReference>
<reference evidence="3" key="1">
    <citation type="submission" date="2025-08" db="UniProtKB">
        <authorList>
            <consortium name="Ensembl"/>
        </authorList>
    </citation>
    <scope>IDENTIFICATION</scope>
</reference>
<name>A0A672KAG6_SINGR</name>
<keyword evidence="2" id="KW-0378">Hydrolase</keyword>
<dbReference type="InterPro" id="IPR050241">
    <property type="entry name" value="NAD-cap_RNA_hydrolase_NudC"/>
</dbReference>
<dbReference type="SUPFAM" id="SSF55811">
    <property type="entry name" value="Nudix"/>
    <property type="match status" value="1"/>
</dbReference>
<evidence type="ECO:0000313" key="3">
    <source>
        <dbReference type="Ensembl" id="ENSSGRP00000006386.1"/>
    </source>
</evidence>
<dbReference type="PANTHER" id="PTHR42904">
    <property type="entry name" value="NUDIX HYDROLASE, NUDC SUBFAMILY"/>
    <property type="match status" value="1"/>
</dbReference>
<protein>
    <recommendedName>
        <fullName evidence="5">Nudix hydrolase domain-containing protein</fullName>
    </recommendedName>
</protein>
<evidence type="ECO:0000256" key="2">
    <source>
        <dbReference type="ARBA" id="ARBA00022801"/>
    </source>
</evidence>
<reference evidence="3" key="2">
    <citation type="submission" date="2025-09" db="UniProtKB">
        <authorList>
            <consortium name="Ensembl"/>
        </authorList>
    </citation>
    <scope>IDENTIFICATION</scope>
</reference>
<dbReference type="GO" id="GO:0005829">
    <property type="term" value="C:cytosol"/>
    <property type="evidence" value="ECO:0007669"/>
    <property type="project" value="TreeGrafter"/>
</dbReference>
<accession>A0A672KAG6</accession>
<dbReference type="GO" id="GO:0006742">
    <property type="term" value="P:NADP+ catabolic process"/>
    <property type="evidence" value="ECO:0007669"/>
    <property type="project" value="TreeGrafter"/>
</dbReference>
<evidence type="ECO:0000256" key="1">
    <source>
        <dbReference type="ARBA" id="ARBA00001946"/>
    </source>
</evidence>